<dbReference type="PANTHER" id="PTHR12169">
    <property type="entry name" value="ATPASE N2B"/>
    <property type="match status" value="1"/>
</dbReference>
<keyword evidence="3" id="KW-0131">Cell cycle</keyword>
<protein>
    <submittedName>
        <fullName evidence="3">Cell division protein ZapE</fullName>
    </submittedName>
</protein>
<dbReference type="AlphaFoldDB" id="A0A2U2ARZ7"/>
<evidence type="ECO:0000313" key="5">
    <source>
        <dbReference type="Proteomes" id="UP000245059"/>
    </source>
</evidence>
<evidence type="ECO:0000313" key="3">
    <source>
        <dbReference type="EMBL" id="PWD87033.1"/>
    </source>
</evidence>
<gene>
    <name evidence="3" type="ORF">DC077_04260</name>
    <name evidence="4" type="ORF">DC078_00990</name>
</gene>
<dbReference type="Pfam" id="PF03969">
    <property type="entry name" value="AFG1_ATPase"/>
    <property type="match status" value="1"/>
</dbReference>
<dbReference type="EMBL" id="QEWV01000001">
    <property type="protein sequence ID" value="PWD94150.1"/>
    <property type="molecule type" value="Genomic_DNA"/>
</dbReference>
<reference evidence="5 6" key="2">
    <citation type="submission" date="2018-05" db="EMBL/GenBank/DDBJ databases">
        <title>Ignatzschineria dubaiensis sp. nov., isolated from necrotic foot tissues of dromedaries (Camelus dromedarius) and associated maggots in Dubai, United Arab Emirates.</title>
        <authorList>
            <person name="Tsang C.C."/>
            <person name="Tang J.Y.M."/>
            <person name="Fong J.Y.H."/>
            <person name="Kinne J."/>
            <person name="Lee H.H."/>
            <person name="Joseph M."/>
            <person name="Jose S."/>
            <person name="Schuster R.K."/>
            <person name="Tang Y."/>
            <person name="Sivakumar S."/>
            <person name="Chen J.H.K."/>
            <person name="Teng J.L.L."/>
            <person name="Lau S.K.P."/>
            <person name="Wernery U."/>
            <person name="Woo P.C.Y."/>
        </authorList>
    </citation>
    <scope>NUCLEOTIDE SEQUENCE [LARGE SCALE GENOMIC DNA]</scope>
    <source>
        <strain evidence="5">UAE-HKU57</strain>
        <strain evidence="6">UAE-HKU58</strain>
    </source>
</reference>
<comment type="caution">
    <text evidence="3">The sequence shown here is derived from an EMBL/GenBank/DDBJ whole genome shotgun (WGS) entry which is preliminary data.</text>
</comment>
<keyword evidence="3" id="KW-0132">Cell division</keyword>
<sequence length="379" mass="44250">MTTIKEAYFKLIEEKGFKVDPVQVSVAESYDKLRTKILADAPVPAEDSRSFMQKMLKPFAEQPVTYSDPRGLYIYGRVGRGKTFLMDLFFNNIDVPKIREHYYHFMQDVHQKMRQYQGSEDPLKLVAKEFAKECKVLCVDEFHVIDITDAMILYRLLDALLAEGIFFITTSNRPPEDLYKNGLQRQQFLPAIDIIKNRLEVIVLDTDQDYRMRHIDSADVWFTGTEEEQEKAFKLKFEKLTGGSDQPETLDVNGHPFHMLELYEKSAWFTFDEACCKARSSQDFIYLATILDTVFFSGLPQLTRDLENEARRFVIMIDEFYDQGVKVIIGSEVPMEQLYAPKGEKALDFEFDRTISRLIEMQSQEYLDQPKRTSNKRDN</sequence>
<dbReference type="Gene3D" id="3.40.50.300">
    <property type="entry name" value="P-loop containing nucleotide triphosphate hydrolases"/>
    <property type="match status" value="1"/>
</dbReference>
<dbReference type="GO" id="GO:0005524">
    <property type="term" value="F:ATP binding"/>
    <property type="evidence" value="ECO:0007669"/>
    <property type="project" value="UniProtKB-KW"/>
</dbReference>
<reference evidence="3" key="1">
    <citation type="journal article" date="2018" name="Genome Announc.">
        <title>Ignatzschineria cameli sp. nov., isolated from necrotic foot tissue of dromedaries (Camelus dromedarius) and associated maggots (Wohlfahrtia species) in Dubai.</title>
        <authorList>
            <person name="Tsang C.C."/>
            <person name="Tang J.Y."/>
            <person name="Fong J.Y."/>
            <person name="Kinne J."/>
            <person name="Lee H.H."/>
            <person name="Joseph M."/>
            <person name="Jose S."/>
            <person name="Schuster R.K."/>
            <person name="Tang Y."/>
            <person name="Sivakumar S."/>
            <person name="Chen J.H."/>
            <person name="Teng J.L."/>
            <person name="Lau S.K."/>
            <person name="Wernery U."/>
            <person name="Woo P.C."/>
        </authorList>
    </citation>
    <scope>NUCLEOTIDE SEQUENCE</scope>
    <source>
        <strain evidence="3">UAE-HKU57</strain>
        <strain evidence="4">UAE-HKU58</strain>
    </source>
</reference>
<dbReference type="SUPFAM" id="SSF52540">
    <property type="entry name" value="P-loop containing nucleoside triphosphate hydrolases"/>
    <property type="match status" value="1"/>
</dbReference>
<evidence type="ECO:0000313" key="6">
    <source>
        <dbReference type="Proteomes" id="UP000245217"/>
    </source>
</evidence>
<keyword evidence="2" id="KW-0067">ATP-binding</keyword>
<dbReference type="InterPro" id="IPR005654">
    <property type="entry name" value="ATPase_AFG1-like"/>
</dbReference>
<accession>A0A2U2ARZ7</accession>
<dbReference type="NCBIfam" id="NF040713">
    <property type="entry name" value="ZapE"/>
    <property type="match status" value="1"/>
</dbReference>
<dbReference type="OrthoDB" id="9774491at2"/>
<proteinExistence type="predicted"/>
<dbReference type="RefSeq" id="WP_109200759.1">
    <property type="nucleotide sequence ID" value="NZ_QEWS01000001.1"/>
</dbReference>
<keyword evidence="1" id="KW-0547">Nucleotide-binding</keyword>
<dbReference type="Proteomes" id="UP000245217">
    <property type="component" value="Unassembled WGS sequence"/>
</dbReference>
<keyword evidence="6" id="KW-1185">Reference proteome</keyword>
<evidence type="ECO:0000256" key="1">
    <source>
        <dbReference type="ARBA" id="ARBA00022741"/>
    </source>
</evidence>
<dbReference type="Proteomes" id="UP000245059">
    <property type="component" value="Unassembled WGS sequence"/>
</dbReference>
<organism evidence="3 5">
    <name type="scientific">Ignatzschineria cameli</name>
    <dbReference type="NCBI Taxonomy" id="2182793"/>
    <lineage>
        <taxon>Bacteria</taxon>
        <taxon>Pseudomonadati</taxon>
        <taxon>Pseudomonadota</taxon>
        <taxon>Gammaproteobacteria</taxon>
        <taxon>Cardiobacteriales</taxon>
        <taxon>Ignatzschineriaceae</taxon>
        <taxon>Ignatzschineria</taxon>
    </lineage>
</organism>
<dbReference type="EMBL" id="QEWW01000002">
    <property type="protein sequence ID" value="PWD87033.1"/>
    <property type="molecule type" value="Genomic_DNA"/>
</dbReference>
<name>A0A2U2ARZ7_9GAMM</name>
<dbReference type="PANTHER" id="PTHR12169:SF6">
    <property type="entry name" value="AFG1-LIKE ATPASE"/>
    <property type="match status" value="1"/>
</dbReference>
<dbReference type="GO" id="GO:0005737">
    <property type="term" value="C:cytoplasm"/>
    <property type="evidence" value="ECO:0007669"/>
    <property type="project" value="TreeGrafter"/>
</dbReference>
<dbReference type="GO" id="GO:0016887">
    <property type="term" value="F:ATP hydrolysis activity"/>
    <property type="evidence" value="ECO:0007669"/>
    <property type="project" value="InterPro"/>
</dbReference>
<dbReference type="InterPro" id="IPR027417">
    <property type="entry name" value="P-loop_NTPase"/>
</dbReference>
<evidence type="ECO:0000313" key="4">
    <source>
        <dbReference type="EMBL" id="PWD94150.1"/>
    </source>
</evidence>
<evidence type="ECO:0000256" key="2">
    <source>
        <dbReference type="ARBA" id="ARBA00022840"/>
    </source>
</evidence>
<dbReference type="GO" id="GO:0051301">
    <property type="term" value="P:cell division"/>
    <property type="evidence" value="ECO:0007669"/>
    <property type="project" value="UniProtKB-KW"/>
</dbReference>